<dbReference type="CDD" id="cd11579">
    <property type="entry name" value="Glyco_tran_WbsX"/>
    <property type="match status" value="1"/>
</dbReference>
<proteinExistence type="predicted"/>
<evidence type="ECO:0000313" key="2">
    <source>
        <dbReference type="Proteomes" id="UP000640489"/>
    </source>
</evidence>
<dbReference type="AlphaFoldDB" id="A0A930YJU6"/>
<dbReference type="InterPro" id="IPR032719">
    <property type="entry name" value="WbsX"/>
</dbReference>
<gene>
    <name evidence="1" type="ORF">ISU07_19845</name>
</gene>
<keyword evidence="2" id="KW-1185">Reference proteome</keyword>
<dbReference type="EMBL" id="JADKPN010000015">
    <property type="protein sequence ID" value="MBF4765389.1"/>
    <property type="molecule type" value="Genomic_DNA"/>
</dbReference>
<dbReference type="PANTHER" id="PTHR41244:SF1">
    <property type="entry name" value="GLYCOSYLTRANSFERASE"/>
    <property type="match status" value="1"/>
</dbReference>
<protein>
    <submittedName>
        <fullName evidence="1">Glycoside hydrolase family 99-like domain-containing protein</fullName>
    </submittedName>
</protein>
<dbReference type="GO" id="GO:0016787">
    <property type="term" value="F:hydrolase activity"/>
    <property type="evidence" value="ECO:0007669"/>
    <property type="project" value="UniProtKB-KW"/>
</dbReference>
<name>A0A930YJU6_9ACTN</name>
<dbReference type="Pfam" id="PF14307">
    <property type="entry name" value="Glyco_tran_WbsX"/>
    <property type="match status" value="1"/>
</dbReference>
<accession>A0A930YJU6</accession>
<dbReference type="Gene3D" id="3.20.20.80">
    <property type="entry name" value="Glycosidases"/>
    <property type="match status" value="1"/>
</dbReference>
<organism evidence="1 2">
    <name type="scientific">Nocardioides islandensis</name>
    <dbReference type="NCBI Taxonomy" id="433663"/>
    <lineage>
        <taxon>Bacteria</taxon>
        <taxon>Bacillati</taxon>
        <taxon>Actinomycetota</taxon>
        <taxon>Actinomycetes</taxon>
        <taxon>Propionibacteriales</taxon>
        <taxon>Nocardioidaceae</taxon>
        <taxon>Nocardioides</taxon>
    </lineage>
</organism>
<evidence type="ECO:0000313" key="1">
    <source>
        <dbReference type="EMBL" id="MBF4765389.1"/>
    </source>
</evidence>
<keyword evidence="1" id="KW-0378">Hydrolase</keyword>
<comment type="caution">
    <text evidence="1">The sequence shown here is derived from an EMBL/GenBank/DDBJ whole genome shotgun (WGS) entry which is preliminary data.</text>
</comment>
<dbReference type="PANTHER" id="PTHR41244">
    <property type="entry name" value="RHAMNAN SYNTHESIS F"/>
    <property type="match status" value="1"/>
</dbReference>
<dbReference type="Proteomes" id="UP000640489">
    <property type="component" value="Unassembled WGS sequence"/>
</dbReference>
<reference evidence="1" key="1">
    <citation type="submission" date="2020-11" db="EMBL/GenBank/DDBJ databases">
        <title>Nocardioides sp. nov., isolated from Soil of Cynanchum wilfordii Hemsley rhizosphere.</title>
        <authorList>
            <person name="Lee J.-S."/>
            <person name="Suh M.K."/>
            <person name="Kim J.-S."/>
        </authorList>
    </citation>
    <scope>NUCLEOTIDE SEQUENCE</scope>
    <source>
        <strain evidence="1">KCTC 19275</strain>
    </source>
</reference>
<sequence>MAARAVAFYLPQFHPVPENDEWWGPGFTEWTNTAKARPLYPGHRQPTLPADLGFYDLRLPQVREEQSALAQRYGVEAFCYWHYWFGNGRRVLERPFAEVLASGEPSVSFCLGWANQTWTGIWHGAADRVLIEQTYPGTEDEEAHFATVLPAFRDDRYLRVDGRAVFYVFRPEELPDPAGFVDRWQALARRAGLDGLYLVAETSDLLGHGPKYVDGAKDGFDASVYMRLPARTTPRDVLAMRARRKLLRGLEVYPYATEPLPLADGLDPTHYQPAVYPNWDNSPRSGRRGVVLHGASPERFRPHVRAAVDAVRDRPADERLLWVKSWNEWAEGNHLEPDLRDGHGWLQVLKEELARGR</sequence>